<organism evidence="3 4">
    <name type="scientific">Limnobaculum zhutongyuii</name>
    <dbReference type="NCBI Taxonomy" id="2498113"/>
    <lineage>
        <taxon>Bacteria</taxon>
        <taxon>Pseudomonadati</taxon>
        <taxon>Pseudomonadota</taxon>
        <taxon>Gammaproteobacteria</taxon>
        <taxon>Enterobacterales</taxon>
        <taxon>Budviciaceae</taxon>
        <taxon>Limnobaculum</taxon>
    </lineage>
</organism>
<gene>
    <name evidence="3" type="ORF">EKN56_03030</name>
</gene>
<evidence type="ECO:0000313" key="4">
    <source>
        <dbReference type="Proteomes" id="UP000293154"/>
    </source>
</evidence>
<dbReference type="Proteomes" id="UP000293154">
    <property type="component" value="Chromosome"/>
</dbReference>
<dbReference type="Pfam" id="PF17891">
    <property type="entry name" value="FluMu_N"/>
    <property type="match status" value="1"/>
</dbReference>
<evidence type="ECO:0000313" key="3">
    <source>
        <dbReference type="EMBL" id="QBH95468.1"/>
    </source>
</evidence>
<dbReference type="Gene3D" id="3.40.5.80">
    <property type="match status" value="1"/>
</dbReference>
<evidence type="ECO:0000256" key="1">
    <source>
        <dbReference type="SAM" id="MobiDB-lite"/>
    </source>
</evidence>
<dbReference type="OrthoDB" id="3035975at2"/>
<feature type="domain" description="Mu-like prophage FluMu N-terminal" evidence="2">
    <location>
        <begin position="7"/>
        <end position="49"/>
    </location>
</feature>
<dbReference type="AlphaFoldDB" id="A0A411WGT0"/>
<dbReference type="KEGG" id="prag:EKN56_03030"/>
<proteinExistence type="predicted"/>
<dbReference type="InterPro" id="IPR041227">
    <property type="entry name" value="FluMu_N"/>
</dbReference>
<name>A0A411WGT0_9GAMM</name>
<dbReference type="RefSeq" id="WP_130590459.1">
    <property type="nucleotide sequence ID" value="NZ_CP034752.1"/>
</dbReference>
<feature type="region of interest" description="Disordered" evidence="1">
    <location>
        <begin position="102"/>
        <end position="132"/>
    </location>
</feature>
<reference evidence="3 4" key="1">
    <citation type="submission" date="2019-03" db="EMBL/GenBank/DDBJ databases">
        <title>Pragia sp. nov. isolated from the gut tract of Carduelis flavirostris.</title>
        <authorList>
            <person name="Ge Y."/>
        </authorList>
    </citation>
    <scope>NUCLEOTIDE SEQUENCE [LARGE SCALE GENOMIC DNA]</scope>
    <source>
        <strain evidence="3 4">CF-458</strain>
    </source>
</reference>
<evidence type="ECO:0000259" key="2">
    <source>
        <dbReference type="Pfam" id="PF17891"/>
    </source>
</evidence>
<dbReference type="EMBL" id="CP034752">
    <property type="protein sequence ID" value="QBH95468.1"/>
    <property type="molecule type" value="Genomic_DNA"/>
</dbReference>
<dbReference type="SUPFAM" id="SSF160059">
    <property type="entry name" value="PriA/YqbF domain"/>
    <property type="match status" value="1"/>
</dbReference>
<protein>
    <recommendedName>
        <fullName evidence="2">Mu-like prophage FluMu N-terminal domain-containing protein</fullName>
    </recommendedName>
</protein>
<sequence>MKVRITAKRDGFCRCGMSHSSEATTHPEGTFTKAQIKELQESPQLVVELLKDDKETTPPADITTLLAAEHQKMEAEFIKRLEDEKARLATENTAALEAEKAKLTANIEADKDDKSKQNEADTKEDKAASKGK</sequence>
<accession>A0A411WGT0</accession>
<keyword evidence="4" id="KW-1185">Reference proteome</keyword>